<sequence>MRTPHIVPPTARGIDDHDPIDIQEIVGALLEEQNAPGVATGYDCVNRDDGCGADDKGERLYETGSSGIFDLDGWPDITDVAKLRHLLESMGEAAVEDQGRRNACRASAKVWYNRVAEPSLAISRGEDFANHFDTWYLARTFPSLLPRGMGGPRQVEEWVVAEREAALQICEAEFAARRLVSSRNITQEAVEQALGVTCNQGYFKITAEMLKLTACRTRETEEAEKFLGLDQAYKRARLAISDSVSLAIFFHRKVSMCFEHYVNVGEESVFVLVSQYNVAVETNERCALHLHGLLWLQGNMHLMIDYVDSIFSEDLDEGASAVMRAETSVTAGISRLIGNTRQFAASFDEANFCAGAVQVHTHSQTCVKYVIGRQQNEILTGLAHLGKW</sequence>
<dbReference type="InterPro" id="IPR025476">
    <property type="entry name" value="Helitron_helicase-like"/>
</dbReference>
<dbReference type="KEGG" id="fox:FOXG_14268"/>
<dbReference type="GeneID" id="28955443"/>
<dbReference type="Proteomes" id="UP000009097">
    <property type="component" value="Chromosome 14"/>
</dbReference>
<gene>
    <name evidence="2" type="ORF">FOXG_14268</name>
</gene>
<dbReference type="EMBL" id="DS231717">
    <property type="protein sequence ID" value="KNB15945.1"/>
    <property type="molecule type" value="Genomic_DNA"/>
</dbReference>
<dbReference type="Pfam" id="PF14214">
    <property type="entry name" value="Helitron_like_N"/>
    <property type="match status" value="1"/>
</dbReference>
<dbReference type="RefSeq" id="XP_018253990.1">
    <property type="nucleotide sequence ID" value="XM_018394338.1"/>
</dbReference>
<feature type="domain" description="Helitron helicase-like" evidence="1">
    <location>
        <begin position="197"/>
        <end position="294"/>
    </location>
</feature>
<organism evidence="2 3">
    <name type="scientific">Fusarium oxysporum f. sp. lycopersici (strain 4287 / CBS 123668 / FGSC 9935 / NRRL 34936)</name>
    <name type="common">Fusarium vascular wilt of tomato</name>
    <dbReference type="NCBI Taxonomy" id="426428"/>
    <lineage>
        <taxon>Eukaryota</taxon>
        <taxon>Fungi</taxon>
        <taxon>Dikarya</taxon>
        <taxon>Ascomycota</taxon>
        <taxon>Pezizomycotina</taxon>
        <taxon>Sordariomycetes</taxon>
        <taxon>Hypocreomycetidae</taxon>
        <taxon>Hypocreales</taxon>
        <taxon>Nectriaceae</taxon>
        <taxon>Fusarium</taxon>
        <taxon>Fusarium oxysporum species complex</taxon>
    </lineage>
</organism>
<dbReference type="OrthoDB" id="5000048at2759"/>
<dbReference type="AlphaFoldDB" id="A0A0J9VZI7"/>
<evidence type="ECO:0000313" key="3">
    <source>
        <dbReference type="Proteomes" id="UP000009097"/>
    </source>
</evidence>
<dbReference type="VEuPathDB" id="FungiDB:FOXG_14268"/>
<reference evidence="2 3" key="1">
    <citation type="journal article" date="2010" name="Nature">
        <title>Comparative genomics reveals mobile pathogenicity chromosomes in Fusarium.</title>
        <authorList>
            <person name="Ma L.J."/>
            <person name="van der Does H.C."/>
            <person name="Borkovich K.A."/>
            <person name="Coleman J.J."/>
            <person name="Daboussi M.J."/>
            <person name="Di Pietro A."/>
            <person name="Dufresne M."/>
            <person name="Freitag M."/>
            <person name="Grabherr M."/>
            <person name="Henrissat B."/>
            <person name="Houterman P.M."/>
            <person name="Kang S."/>
            <person name="Shim W.B."/>
            <person name="Woloshuk C."/>
            <person name="Xie X."/>
            <person name="Xu J.R."/>
            <person name="Antoniw J."/>
            <person name="Baker S.E."/>
            <person name="Bluhm B.H."/>
            <person name="Breakspear A."/>
            <person name="Brown D.W."/>
            <person name="Butchko R.A."/>
            <person name="Chapman S."/>
            <person name="Coulson R."/>
            <person name="Coutinho P.M."/>
            <person name="Danchin E.G."/>
            <person name="Diener A."/>
            <person name="Gale L.R."/>
            <person name="Gardiner D.M."/>
            <person name="Goff S."/>
            <person name="Hammond-Kosack K.E."/>
            <person name="Hilburn K."/>
            <person name="Hua-Van A."/>
            <person name="Jonkers W."/>
            <person name="Kazan K."/>
            <person name="Kodira C.D."/>
            <person name="Koehrsen M."/>
            <person name="Kumar L."/>
            <person name="Lee Y.H."/>
            <person name="Li L."/>
            <person name="Manners J.M."/>
            <person name="Miranda-Saavedra D."/>
            <person name="Mukherjee M."/>
            <person name="Park G."/>
            <person name="Park J."/>
            <person name="Park S.Y."/>
            <person name="Proctor R.H."/>
            <person name="Regev A."/>
            <person name="Ruiz-Roldan M.C."/>
            <person name="Sain D."/>
            <person name="Sakthikumar S."/>
            <person name="Sykes S."/>
            <person name="Schwartz D.C."/>
            <person name="Turgeon B.G."/>
            <person name="Wapinski I."/>
            <person name="Yoder O."/>
            <person name="Young S."/>
            <person name="Zeng Q."/>
            <person name="Zhou S."/>
            <person name="Galagan J."/>
            <person name="Cuomo C.A."/>
            <person name="Kistler H.C."/>
            <person name="Rep M."/>
        </authorList>
    </citation>
    <scope>NUCLEOTIDE SEQUENCE [LARGE SCALE GENOMIC DNA]</scope>
    <source>
        <strain evidence="3">4287 / CBS 123668 / FGSC 9935 / NRRL 34936</strain>
    </source>
</reference>
<proteinExistence type="predicted"/>
<name>A0A0J9VZI7_FUSO4</name>
<accession>A0A0J9VZI7</accession>
<evidence type="ECO:0000313" key="2">
    <source>
        <dbReference type="EMBL" id="KNB15945.1"/>
    </source>
</evidence>
<protein>
    <recommendedName>
        <fullName evidence="1">Helitron helicase-like domain-containing protein</fullName>
    </recommendedName>
</protein>
<evidence type="ECO:0000259" key="1">
    <source>
        <dbReference type="Pfam" id="PF14214"/>
    </source>
</evidence>